<dbReference type="EMBL" id="WJPO01000014">
    <property type="protein sequence ID" value="MRH21340.1"/>
    <property type="molecule type" value="Genomic_DNA"/>
</dbReference>
<dbReference type="NCBIfam" id="NF011987">
    <property type="entry name" value="PRK15446.2-3"/>
    <property type="match status" value="1"/>
</dbReference>
<keyword evidence="3" id="KW-1185">Reference proteome</keyword>
<gene>
    <name evidence="2" type="ORF">GH815_10065</name>
</gene>
<organism evidence="2 3">
    <name type="scientific">Rhodovulum strictum</name>
    <dbReference type="NCBI Taxonomy" id="58314"/>
    <lineage>
        <taxon>Bacteria</taxon>
        <taxon>Pseudomonadati</taxon>
        <taxon>Pseudomonadota</taxon>
        <taxon>Alphaproteobacteria</taxon>
        <taxon>Rhodobacterales</taxon>
        <taxon>Paracoccaceae</taxon>
        <taxon>Rhodovulum</taxon>
    </lineage>
</organism>
<dbReference type="RefSeq" id="WP_153748646.1">
    <property type="nucleotide sequence ID" value="NZ_BAAADI010000001.1"/>
</dbReference>
<name>A0A844B6Q3_9RHOB</name>
<evidence type="ECO:0000313" key="2">
    <source>
        <dbReference type="EMBL" id="MRH21340.1"/>
    </source>
</evidence>
<dbReference type="InterPro" id="IPR032466">
    <property type="entry name" value="Metal_Hydrolase"/>
</dbReference>
<dbReference type="PIRSF" id="PIRSF038971">
    <property type="entry name" value="PhnM"/>
    <property type="match status" value="1"/>
</dbReference>
<dbReference type="Gene3D" id="3.20.20.140">
    <property type="entry name" value="Metal-dependent hydrolases"/>
    <property type="match status" value="1"/>
</dbReference>
<feature type="domain" description="Amidohydrolase-related" evidence="1">
    <location>
        <begin position="307"/>
        <end position="367"/>
    </location>
</feature>
<proteinExistence type="predicted"/>
<evidence type="ECO:0000259" key="1">
    <source>
        <dbReference type="Pfam" id="PF01979"/>
    </source>
</evidence>
<dbReference type="InterPro" id="IPR012696">
    <property type="entry name" value="PhnM"/>
</dbReference>
<dbReference type="GO" id="GO:0019700">
    <property type="term" value="P:organic phosphonate catabolic process"/>
    <property type="evidence" value="ECO:0007669"/>
    <property type="project" value="InterPro"/>
</dbReference>
<dbReference type="PANTHER" id="PTHR43135:SF3">
    <property type="entry name" value="ALPHA-D-RIBOSE 1-METHYLPHOSPHONATE 5-TRIPHOSPHATE DIPHOSPHATASE"/>
    <property type="match status" value="1"/>
</dbReference>
<sequence>MDWVLTGAEILTGGALRRGDLAIRDGRISETASSGAVRMDLPGLWLLPGIVDIHGDAIERIVMPRPGVTFPLDLSLAEADRQMLANGITTAFHGLTVGWEPGLRNIATARAFVASLAGLRAKLACDTRINFRWEVFAIDQMDELIAWFADSPGAILSLNDHTTVNVGLPPEARKIRRMADRSGLTPEGCVAALAHVAQRAPDVPASVARMVTAARAAGLTCLAHDEMSPEDRAAHRALGVAVSEFPMTRDTADAARAAGEAVVFGAPNVLRGGSQNNAVDAAPAMAEGLGTVLASDYWYPAPLQAAFVLADTHGMSFANAWDCVSANAAAAAGLSDRGRLDAGLRADIVALCPRSRSVKAVWVAGKRMLIRD</sequence>
<keyword evidence="2" id="KW-0378">Hydrolase</keyword>
<protein>
    <submittedName>
        <fullName evidence="2">Alpha-D-ribose 1-methylphosphonate 5-triphosphate diphosphatase</fullName>
        <ecNumber evidence="2">3.6.1.63</ecNumber>
    </submittedName>
</protein>
<dbReference type="NCBIfam" id="NF011990">
    <property type="entry name" value="PRK15446.2-6"/>
    <property type="match status" value="1"/>
</dbReference>
<dbReference type="SUPFAM" id="SSF51338">
    <property type="entry name" value="Composite domain of metallo-dependent hydrolases"/>
    <property type="match status" value="1"/>
</dbReference>
<dbReference type="GO" id="GO:0016810">
    <property type="term" value="F:hydrolase activity, acting on carbon-nitrogen (but not peptide) bonds"/>
    <property type="evidence" value="ECO:0007669"/>
    <property type="project" value="InterPro"/>
</dbReference>
<dbReference type="AlphaFoldDB" id="A0A844B6Q3"/>
<accession>A0A844B6Q3</accession>
<dbReference type="InterPro" id="IPR011059">
    <property type="entry name" value="Metal-dep_hydrolase_composite"/>
</dbReference>
<dbReference type="SUPFAM" id="SSF51556">
    <property type="entry name" value="Metallo-dependent hydrolases"/>
    <property type="match status" value="1"/>
</dbReference>
<dbReference type="Pfam" id="PF01979">
    <property type="entry name" value="Amidohydro_1"/>
    <property type="match status" value="1"/>
</dbReference>
<dbReference type="EC" id="3.6.1.63" evidence="2"/>
<dbReference type="Proteomes" id="UP000466730">
    <property type="component" value="Unassembled WGS sequence"/>
</dbReference>
<dbReference type="Gene3D" id="2.30.40.10">
    <property type="entry name" value="Urease, subunit C, domain 1"/>
    <property type="match status" value="1"/>
</dbReference>
<evidence type="ECO:0000313" key="3">
    <source>
        <dbReference type="Proteomes" id="UP000466730"/>
    </source>
</evidence>
<reference evidence="2 3" key="1">
    <citation type="submission" date="2019-11" db="EMBL/GenBank/DDBJ databases">
        <title>Draft Whole-Genome sequence of the marine photosynthetic bacterium Rhodovulum strictum DSM 11289.</title>
        <authorList>
            <person name="Kyndt J.A."/>
            <person name="Meyer T.E."/>
        </authorList>
    </citation>
    <scope>NUCLEOTIDE SEQUENCE [LARGE SCALE GENOMIC DNA]</scope>
    <source>
        <strain evidence="2 3">DSM 11289</strain>
    </source>
</reference>
<dbReference type="OrthoDB" id="9785413at2"/>
<dbReference type="InterPro" id="IPR006680">
    <property type="entry name" value="Amidohydro-rel"/>
</dbReference>
<dbReference type="PANTHER" id="PTHR43135">
    <property type="entry name" value="ALPHA-D-RIBOSE 1-METHYLPHOSPHONATE 5-TRIPHOSPHATE DIPHOSPHATASE"/>
    <property type="match status" value="1"/>
</dbReference>
<dbReference type="InterPro" id="IPR051781">
    <property type="entry name" value="Metallo-dep_Hydrolase"/>
</dbReference>
<comment type="caution">
    <text evidence="2">The sequence shown here is derived from an EMBL/GenBank/DDBJ whole genome shotgun (WGS) entry which is preliminary data.</text>
</comment>